<evidence type="ECO:0000313" key="2">
    <source>
        <dbReference type="EMBL" id="GIP57772.1"/>
    </source>
</evidence>
<proteinExistence type="predicted"/>
<keyword evidence="1" id="KW-1133">Transmembrane helix</keyword>
<reference evidence="2 3" key="1">
    <citation type="submission" date="2021-03" db="EMBL/GenBank/DDBJ databases">
        <title>Antimicrobial resistance genes in bacteria isolated from Japanese honey, and their potential for conferring macrolide and lincosamide resistance in the American foulbrood pathogen Paenibacillus larvae.</title>
        <authorList>
            <person name="Okamoto M."/>
            <person name="Kumagai M."/>
            <person name="Kanamori H."/>
            <person name="Takamatsu D."/>
        </authorList>
    </citation>
    <scope>NUCLEOTIDE SEQUENCE [LARGE SCALE GENOMIC DNA]</scope>
    <source>
        <strain evidence="2 3">J15TS10</strain>
    </source>
</reference>
<sequence length="92" mass="9928">MRILTQSLGNSVLDITHAGSFQLAVDIDADYGCIAQNNTVSSLYTGHPLNELFQMGLLINLILVAGVLSRRFIAWCGALSPRVVVRLTLGRG</sequence>
<accession>A0ABQ4MP65</accession>
<keyword evidence="1" id="KW-0812">Transmembrane</keyword>
<evidence type="ECO:0000256" key="1">
    <source>
        <dbReference type="SAM" id="Phobius"/>
    </source>
</evidence>
<keyword evidence="1" id="KW-0472">Membrane</keyword>
<evidence type="ECO:0000313" key="3">
    <source>
        <dbReference type="Proteomes" id="UP000681290"/>
    </source>
</evidence>
<feature type="transmembrane region" description="Helical" evidence="1">
    <location>
        <begin position="52"/>
        <end position="73"/>
    </location>
</feature>
<name>A0ABQ4MP65_9BACL</name>
<keyword evidence="3" id="KW-1185">Reference proteome</keyword>
<organism evidence="2 3">
    <name type="scientific">Paenibacillus woosongensis</name>
    <dbReference type="NCBI Taxonomy" id="307580"/>
    <lineage>
        <taxon>Bacteria</taxon>
        <taxon>Bacillati</taxon>
        <taxon>Bacillota</taxon>
        <taxon>Bacilli</taxon>
        <taxon>Bacillales</taxon>
        <taxon>Paenibacillaceae</taxon>
        <taxon>Paenibacillus</taxon>
    </lineage>
</organism>
<gene>
    <name evidence="2" type="ORF">J15TS10_15860</name>
</gene>
<comment type="caution">
    <text evidence="2">The sequence shown here is derived from an EMBL/GenBank/DDBJ whole genome shotgun (WGS) entry which is preliminary data.</text>
</comment>
<dbReference type="EMBL" id="BOSM01000002">
    <property type="protein sequence ID" value="GIP57772.1"/>
    <property type="molecule type" value="Genomic_DNA"/>
</dbReference>
<protein>
    <submittedName>
        <fullName evidence="2">Uncharacterized protein</fullName>
    </submittedName>
</protein>
<dbReference type="Proteomes" id="UP000681290">
    <property type="component" value="Unassembled WGS sequence"/>
</dbReference>